<reference evidence="3" key="1">
    <citation type="submission" date="2020-06" db="EMBL/GenBank/DDBJ databases">
        <title>WGS assembly of Ceratodon purpureus strain R40.</title>
        <authorList>
            <person name="Carey S.B."/>
            <person name="Jenkins J."/>
            <person name="Shu S."/>
            <person name="Lovell J.T."/>
            <person name="Sreedasyam A."/>
            <person name="Maumus F."/>
            <person name="Tiley G.P."/>
            <person name="Fernandez-Pozo N."/>
            <person name="Barry K."/>
            <person name="Chen C."/>
            <person name="Wang M."/>
            <person name="Lipzen A."/>
            <person name="Daum C."/>
            <person name="Saski C.A."/>
            <person name="Payton A.C."/>
            <person name="Mcbreen J.C."/>
            <person name="Conrad R.E."/>
            <person name="Kollar L.M."/>
            <person name="Olsson S."/>
            <person name="Huttunen S."/>
            <person name="Landis J.B."/>
            <person name="Wickett N.J."/>
            <person name="Johnson M.G."/>
            <person name="Rensing S.A."/>
            <person name="Grimwood J."/>
            <person name="Schmutz J."/>
            <person name="Mcdaniel S.F."/>
        </authorList>
    </citation>
    <scope>NUCLEOTIDE SEQUENCE</scope>
    <source>
        <strain evidence="3">R40</strain>
    </source>
</reference>
<name>A0A8T0IXA5_CERPU</name>
<proteinExistence type="predicted"/>
<feature type="transmembrane region" description="Helical" evidence="1">
    <location>
        <begin position="28"/>
        <end position="44"/>
    </location>
</feature>
<accession>A0A8T0IXA5</accession>
<evidence type="ECO:0000313" key="3">
    <source>
        <dbReference type="EMBL" id="KAG0587416.1"/>
    </source>
</evidence>
<dbReference type="InterPro" id="IPR010730">
    <property type="entry name" value="HET"/>
</dbReference>
<dbReference type="InterPro" id="IPR052895">
    <property type="entry name" value="HetReg/Transcr_Mod"/>
</dbReference>
<keyword evidence="1" id="KW-1133">Transmembrane helix</keyword>
<dbReference type="Proteomes" id="UP000822688">
    <property type="component" value="Chromosome 2"/>
</dbReference>
<evidence type="ECO:0000256" key="1">
    <source>
        <dbReference type="SAM" id="Phobius"/>
    </source>
</evidence>
<dbReference type="AlphaFoldDB" id="A0A8T0IXA5"/>
<dbReference type="EMBL" id="CM026422">
    <property type="protein sequence ID" value="KAG0587416.1"/>
    <property type="molecule type" value="Genomic_DNA"/>
</dbReference>
<keyword evidence="1" id="KW-0812">Transmembrane</keyword>
<dbReference type="Pfam" id="PF26639">
    <property type="entry name" value="Het-6_barrel"/>
    <property type="match status" value="1"/>
</dbReference>
<dbReference type="PANTHER" id="PTHR24148">
    <property type="entry name" value="ANKYRIN REPEAT DOMAIN-CONTAINING PROTEIN 39 HOMOLOG-RELATED"/>
    <property type="match status" value="1"/>
</dbReference>
<gene>
    <name evidence="3" type="ORF">KC19_2G162600</name>
</gene>
<evidence type="ECO:0000313" key="4">
    <source>
        <dbReference type="Proteomes" id="UP000822688"/>
    </source>
</evidence>
<organism evidence="3 4">
    <name type="scientific">Ceratodon purpureus</name>
    <name type="common">Fire moss</name>
    <name type="synonym">Dicranum purpureum</name>
    <dbReference type="NCBI Taxonomy" id="3225"/>
    <lineage>
        <taxon>Eukaryota</taxon>
        <taxon>Viridiplantae</taxon>
        <taxon>Streptophyta</taxon>
        <taxon>Embryophyta</taxon>
        <taxon>Bryophyta</taxon>
        <taxon>Bryophytina</taxon>
        <taxon>Bryopsida</taxon>
        <taxon>Dicranidae</taxon>
        <taxon>Pseudoditrichales</taxon>
        <taxon>Ditrichaceae</taxon>
        <taxon>Ceratodon</taxon>
    </lineage>
</organism>
<keyword evidence="4" id="KW-1185">Reference proteome</keyword>
<dbReference type="Pfam" id="PF06985">
    <property type="entry name" value="HET"/>
    <property type="match status" value="1"/>
</dbReference>
<dbReference type="PANTHER" id="PTHR24148:SF64">
    <property type="entry name" value="HETEROKARYON INCOMPATIBILITY DOMAIN-CONTAINING PROTEIN"/>
    <property type="match status" value="1"/>
</dbReference>
<comment type="caution">
    <text evidence="3">The sequence shown here is derived from an EMBL/GenBank/DDBJ whole genome shotgun (WGS) entry which is preliminary data.</text>
</comment>
<sequence>MYTDLVPVCFDYTNCFQDYQGCLLSPQALLSMLLFCFLLLYFNYRIPLSSYHHLAASFFCLRSYSYKPLDVGRKEIRLIKLQASIKLLPLCGNVIHVPWSADLQYWALSYCWGSLARKRTIILDGKKLRITANLDDALRQLGNSYGLLWVDAICINQEDIPERSREVLRMGDIYSRASGVAAWLGVASKTSDRAMDFLQVLATKTPRSQYDEYLEELPSENDPGKFVAEWTALKDLAMNGYWSRTWIIQELSCCRRSKIVHCGTKSLPWVYFKNIFFPSGNIECPIDAHKCIVHVVFDVQELLEVGAGIQNLGVLSAFLNPDFRFFIDVCDLLSLSSGFLATDPRDKVYGILGMSDELSALVPHTNYANSKGVVFRDLTKALLGAKYKLDLICLKSPTDINQSDDVSWVPNFDVHGLWIQSPEWLVQAIRWEILDIDNTSAYSADAGKDAVISYVGDGSILRVRGYFFDRVDGLGSTITHGHNFGSLERRIRYNAIQPSHRQNAYGSDVDTFKALKQFSQEIFRAPRFSEFKVARNGYSLNNECLISRLYRQRDLMDHNSVKTKIILQWLQQAEEFNFVDKSIQQWYEMAYIHGQALPLESSSLVVQKDPELGGMLETIERVKFDGWRWLSTDRGFLGRTHAQTQKGDEIVIVQGCSVPMVLRPCGEHYNVVGAAYVQGIMNGEALQGVPDDEMRYFDLA</sequence>
<protein>
    <recommendedName>
        <fullName evidence="2">Heterokaryon incompatibility domain-containing protein</fullName>
    </recommendedName>
</protein>
<feature type="domain" description="Heterokaryon incompatibility" evidence="2">
    <location>
        <begin position="105"/>
        <end position="250"/>
    </location>
</feature>
<keyword evidence="1" id="KW-0472">Membrane</keyword>
<evidence type="ECO:0000259" key="2">
    <source>
        <dbReference type="Pfam" id="PF06985"/>
    </source>
</evidence>